<evidence type="ECO:0000313" key="7">
    <source>
        <dbReference type="EMBL" id="RBR16066.1"/>
    </source>
</evidence>
<dbReference type="Proteomes" id="UP000253153">
    <property type="component" value="Unassembled WGS sequence"/>
</dbReference>
<evidence type="ECO:0000256" key="5">
    <source>
        <dbReference type="ARBA" id="ARBA00023027"/>
    </source>
</evidence>
<feature type="compositionally biased region" description="Low complexity" evidence="6">
    <location>
        <begin position="94"/>
        <end position="113"/>
    </location>
</feature>
<dbReference type="HAMAP" id="MF_00361">
    <property type="entry name" value="NAD_kinase"/>
    <property type="match status" value="1"/>
</dbReference>
<dbReference type="OrthoDB" id="24581at2759"/>
<gene>
    <name evidence="7" type="ORF">FIESC28_07086</name>
</gene>
<dbReference type="FunFam" id="3.40.50.10330:FF:000025">
    <property type="entry name" value="NAD+ kinase Utr1"/>
    <property type="match status" value="1"/>
</dbReference>
<dbReference type="EMBL" id="QKXC01000147">
    <property type="protein sequence ID" value="RBR16066.1"/>
    <property type="molecule type" value="Genomic_DNA"/>
</dbReference>
<evidence type="ECO:0000256" key="2">
    <source>
        <dbReference type="ARBA" id="ARBA00022679"/>
    </source>
</evidence>
<feature type="compositionally biased region" description="Low complexity" evidence="6">
    <location>
        <begin position="196"/>
        <end position="209"/>
    </location>
</feature>
<evidence type="ECO:0008006" key="9">
    <source>
        <dbReference type="Google" id="ProtNLM"/>
    </source>
</evidence>
<keyword evidence="2" id="KW-0808">Transferase</keyword>
<organism evidence="7 8">
    <name type="scientific">Fusarium coffeatum</name>
    <dbReference type="NCBI Taxonomy" id="231269"/>
    <lineage>
        <taxon>Eukaryota</taxon>
        <taxon>Fungi</taxon>
        <taxon>Dikarya</taxon>
        <taxon>Ascomycota</taxon>
        <taxon>Pezizomycotina</taxon>
        <taxon>Sordariomycetes</taxon>
        <taxon>Hypocreomycetidae</taxon>
        <taxon>Hypocreales</taxon>
        <taxon>Nectriaceae</taxon>
        <taxon>Fusarium</taxon>
        <taxon>Fusarium incarnatum-equiseti species complex</taxon>
    </lineage>
</organism>
<dbReference type="AlphaFoldDB" id="A0A366RI38"/>
<evidence type="ECO:0000256" key="1">
    <source>
        <dbReference type="ARBA" id="ARBA00010995"/>
    </source>
</evidence>
<dbReference type="InterPro" id="IPR017437">
    <property type="entry name" value="ATP-NAD_kinase_PpnK-typ_C"/>
</dbReference>
<accession>A0A366RI38</accession>
<dbReference type="InterPro" id="IPR017438">
    <property type="entry name" value="ATP-NAD_kinase_N"/>
</dbReference>
<keyword evidence="5" id="KW-0520">NAD</keyword>
<dbReference type="RefSeq" id="XP_031014699.1">
    <property type="nucleotide sequence ID" value="XM_031161228.1"/>
</dbReference>
<proteinExistence type="inferred from homology"/>
<keyword evidence="4" id="KW-0521">NADP</keyword>
<evidence type="ECO:0000256" key="4">
    <source>
        <dbReference type="ARBA" id="ARBA00022857"/>
    </source>
</evidence>
<reference evidence="7 8" key="1">
    <citation type="submission" date="2018-06" db="EMBL/GenBank/DDBJ databases">
        <title>Fusarium incarnatum-equiseti species complex species 28.</title>
        <authorList>
            <person name="Gardiner D.M."/>
        </authorList>
    </citation>
    <scope>NUCLEOTIDE SEQUENCE [LARGE SCALE GENOMIC DNA]</scope>
    <source>
        <strain evidence="7 8">FIESC_28</strain>
    </source>
</reference>
<feature type="compositionally biased region" description="Low complexity" evidence="6">
    <location>
        <begin position="120"/>
        <end position="138"/>
    </location>
</feature>
<evidence type="ECO:0000256" key="6">
    <source>
        <dbReference type="SAM" id="MobiDB-lite"/>
    </source>
</evidence>
<dbReference type="PANTHER" id="PTHR20275:SF0">
    <property type="entry name" value="NAD KINASE"/>
    <property type="match status" value="1"/>
</dbReference>
<dbReference type="GO" id="GO:0006741">
    <property type="term" value="P:NADP+ biosynthetic process"/>
    <property type="evidence" value="ECO:0007669"/>
    <property type="project" value="InterPro"/>
</dbReference>
<dbReference type="SUPFAM" id="SSF111331">
    <property type="entry name" value="NAD kinase/diacylglycerol kinase-like"/>
    <property type="match status" value="1"/>
</dbReference>
<keyword evidence="8" id="KW-1185">Reference proteome</keyword>
<dbReference type="Pfam" id="PF01513">
    <property type="entry name" value="NAD_kinase"/>
    <property type="match status" value="1"/>
</dbReference>
<dbReference type="GO" id="GO:0003951">
    <property type="term" value="F:NAD+ kinase activity"/>
    <property type="evidence" value="ECO:0007669"/>
    <property type="project" value="InterPro"/>
</dbReference>
<dbReference type="GeneID" id="41996524"/>
<dbReference type="PANTHER" id="PTHR20275">
    <property type="entry name" value="NAD KINASE"/>
    <property type="match status" value="1"/>
</dbReference>
<dbReference type="FunFam" id="2.60.200.30:FF:000005">
    <property type="entry name" value="NAD+ kinase Utr1"/>
    <property type="match status" value="1"/>
</dbReference>
<evidence type="ECO:0000256" key="3">
    <source>
        <dbReference type="ARBA" id="ARBA00022777"/>
    </source>
</evidence>
<feature type="region of interest" description="Disordered" evidence="6">
    <location>
        <begin position="185"/>
        <end position="228"/>
    </location>
</feature>
<sequence length="707" mass="76554">MTGVLSPTALHPALGNPQDRDSNGYSTSTLSPASIPLPAPSPLKNTTFAPSESDSRQTQSQLFEQSGPFSAPLLPALSFSDHPQVLDPLNPQPSLKDSTSTAASTLSSAQAQDQQEDTTPLSSSSLLASPSSLPLSASDQTASWASSQYQAHRSNSGPRVSASVIRHNKPDALSLALPPSSHKMIASVQNSEAQESDSQSLSQPASSSAVPGLSNVLQTSGSATPSQSLTDALNDLAKSRLPTAGATPTTARTYTSIASNDTATSDAAATILASTLQSPCFYHQRFADAVDIGKVLEEIKNDVSMSHSRLVATATGVREVSKQLQRRPIKRAVRNIMIVTKARDNQLVYLTRELAGWLLRTPRYGSDLGVNVYVDAKLRNSRRFDASGLLNENPRFQHMLKYWTPDLCWSQPEKFDLVLTLGGDGTVLFTSWLFQRIVPPVLSFSLGSLGFMTTFEFEKYKEHLNRVMGDDGMKINLRMRFTCTVHRNNRGAGALDAPKLEEPEQFEVLNELVIDRGPSPYVSNLELYGDDELLTVVQADGCIFSTPTGSTAYSLSAGGALVHPDIPAILLTPICPHTLSFRPMVLSDTMALRVVVPRNSRATAYCAFDGKGRLELRQGDCVTITASQYPFPTVTRTDNEWFDSVSRTLRWNVRASAQKPFDADVTEDGKDDDEVGWDIDTDSACYASEDGSVSASPIRRQMSLLGL</sequence>
<comment type="caution">
    <text evidence="7">The sequence shown here is derived from an EMBL/GenBank/DDBJ whole genome shotgun (WGS) entry which is preliminary data.</text>
</comment>
<dbReference type="GO" id="GO:0019674">
    <property type="term" value="P:NAD+ metabolic process"/>
    <property type="evidence" value="ECO:0007669"/>
    <property type="project" value="InterPro"/>
</dbReference>
<keyword evidence="3" id="KW-0418">Kinase</keyword>
<dbReference type="InterPro" id="IPR016064">
    <property type="entry name" value="NAD/diacylglycerol_kinase_sf"/>
</dbReference>
<feature type="region of interest" description="Disordered" evidence="6">
    <location>
        <begin position="1"/>
        <end position="139"/>
    </location>
</feature>
<comment type="similarity">
    <text evidence="1">Belongs to the NAD kinase family.</text>
</comment>
<dbReference type="Gene3D" id="2.60.200.30">
    <property type="entry name" value="Probable inorganic polyphosphate/atp-NAD kinase, domain 2"/>
    <property type="match status" value="1"/>
</dbReference>
<dbReference type="Gene3D" id="3.40.50.10330">
    <property type="entry name" value="Probable inorganic polyphosphate/atp-NAD kinase, domain 1"/>
    <property type="match status" value="1"/>
</dbReference>
<feature type="compositionally biased region" description="Polar residues" evidence="6">
    <location>
        <begin position="215"/>
        <end position="228"/>
    </location>
</feature>
<name>A0A366RI38_9HYPO</name>
<feature type="compositionally biased region" description="Polar residues" evidence="6">
    <location>
        <begin position="44"/>
        <end position="68"/>
    </location>
</feature>
<dbReference type="InterPro" id="IPR002504">
    <property type="entry name" value="NADK"/>
</dbReference>
<evidence type="ECO:0000313" key="8">
    <source>
        <dbReference type="Proteomes" id="UP000253153"/>
    </source>
</evidence>
<dbReference type="Pfam" id="PF20143">
    <property type="entry name" value="NAD_kinase_C"/>
    <property type="match status" value="1"/>
</dbReference>
<protein>
    <recommendedName>
        <fullName evidence="9">NAD+ kinase</fullName>
    </recommendedName>
</protein>